<organism evidence="7 8">
    <name type="scientific">Odoribacter laneus YIT 12061</name>
    <dbReference type="NCBI Taxonomy" id="742817"/>
    <lineage>
        <taxon>Bacteria</taxon>
        <taxon>Pseudomonadati</taxon>
        <taxon>Bacteroidota</taxon>
        <taxon>Bacteroidia</taxon>
        <taxon>Bacteroidales</taxon>
        <taxon>Odoribacteraceae</taxon>
        <taxon>Odoribacter</taxon>
    </lineage>
</organism>
<comment type="caution">
    <text evidence="7">The sequence shown here is derived from an EMBL/GenBank/DDBJ whole genome shotgun (WGS) entry which is preliminary data.</text>
</comment>
<dbReference type="InterPro" id="IPR013249">
    <property type="entry name" value="RNA_pol_sigma70_r4_t2"/>
</dbReference>
<reference evidence="7 8" key="1">
    <citation type="submission" date="2012-01" db="EMBL/GenBank/DDBJ databases">
        <title>The Genome Sequence of Odoribacter laneus YIT 12061.</title>
        <authorList>
            <consortium name="The Broad Institute Genome Sequencing Platform"/>
            <person name="Earl A."/>
            <person name="Ward D."/>
            <person name="Feldgarden M."/>
            <person name="Gevers D."/>
            <person name="Morotomi M."/>
            <person name="Young S.K."/>
            <person name="Zeng Q."/>
            <person name="Gargeya S."/>
            <person name="Fitzgerald M."/>
            <person name="Haas B."/>
            <person name="Abouelleil A."/>
            <person name="Alvarado L."/>
            <person name="Arachchi H.M."/>
            <person name="Berlin A."/>
            <person name="Chapman S.B."/>
            <person name="Gearin G."/>
            <person name="Goldberg J."/>
            <person name="Griggs A."/>
            <person name="Gujja S."/>
            <person name="Hansen M."/>
            <person name="Heiman D."/>
            <person name="Howarth C."/>
            <person name="Larimer J."/>
            <person name="Lui A."/>
            <person name="MacDonald P.J.P."/>
            <person name="McCowen C."/>
            <person name="Montmayeur A."/>
            <person name="Murphy C."/>
            <person name="Neiman D."/>
            <person name="Pearson M."/>
            <person name="Priest M."/>
            <person name="Roberts A."/>
            <person name="Saif S."/>
            <person name="Shea T."/>
            <person name="Sisk P."/>
            <person name="Stolte C."/>
            <person name="Sykes S."/>
            <person name="Wortman J."/>
            <person name="Nusbaum C."/>
            <person name="Birren B."/>
        </authorList>
    </citation>
    <scope>NUCLEOTIDE SEQUENCE [LARGE SCALE GENOMIC DNA]</scope>
    <source>
        <strain evidence="7 8">YIT 12061</strain>
    </source>
</reference>
<dbReference type="SUPFAM" id="SSF88946">
    <property type="entry name" value="Sigma2 domain of RNA polymerase sigma factors"/>
    <property type="match status" value="1"/>
</dbReference>
<dbReference type="InterPro" id="IPR013325">
    <property type="entry name" value="RNA_pol_sigma_r2"/>
</dbReference>
<dbReference type="SUPFAM" id="SSF88659">
    <property type="entry name" value="Sigma3 and sigma4 domains of RNA polymerase sigma factors"/>
    <property type="match status" value="1"/>
</dbReference>
<name>H1DIE1_9BACT</name>
<dbReference type="GO" id="GO:0003677">
    <property type="term" value="F:DNA binding"/>
    <property type="evidence" value="ECO:0007669"/>
    <property type="project" value="InterPro"/>
</dbReference>
<dbReference type="EMBL" id="ADMC01000025">
    <property type="protein sequence ID" value="EHP46553.1"/>
    <property type="molecule type" value="Genomic_DNA"/>
</dbReference>
<dbReference type="STRING" id="742817.HMPREF9449_02170"/>
<dbReference type="NCBIfam" id="TIGR02937">
    <property type="entry name" value="sigma70-ECF"/>
    <property type="match status" value="1"/>
</dbReference>
<evidence type="ECO:0000256" key="1">
    <source>
        <dbReference type="ARBA" id="ARBA00010641"/>
    </source>
</evidence>
<dbReference type="InterPro" id="IPR039425">
    <property type="entry name" value="RNA_pol_sigma-70-like"/>
</dbReference>
<evidence type="ECO:0000256" key="3">
    <source>
        <dbReference type="ARBA" id="ARBA00023082"/>
    </source>
</evidence>
<dbReference type="InterPro" id="IPR013324">
    <property type="entry name" value="RNA_pol_sigma_r3/r4-like"/>
</dbReference>
<dbReference type="InterPro" id="IPR007627">
    <property type="entry name" value="RNA_pol_sigma70_r2"/>
</dbReference>
<dbReference type="PATRIC" id="fig|742817.3.peg.2319"/>
<dbReference type="InterPro" id="IPR014284">
    <property type="entry name" value="RNA_pol_sigma-70_dom"/>
</dbReference>
<evidence type="ECO:0000259" key="6">
    <source>
        <dbReference type="Pfam" id="PF08281"/>
    </source>
</evidence>
<dbReference type="InterPro" id="IPR036388">
    <property type="entry name" value="WH-like_DNA-bd_sf"/>
</dbReference>
<dbReference type="PANTHER" id="PTHR43133">
    <property type="entry name" value="RNA POLYMERASE ECF-TYPE SIGMA FACTO"/>
    <property type="match status" value="1"/>
</dbReference>
<dbReference type="eggNOG" id="COG1595">
    <property type="taxonomic scope" value="Bacteria"/>
</dbReference>
<evidence type="ECO:0000256" key="2">
    <source>
        <dbReference type="ARBA" id="ARBA00023015"/>
    </source>
</evidence>
<feature type="domain" description="RNA polymerase sigma factor 70 region 4 type 2" evidence="6">
    <location>
        <begin position="117"/>
        <end position="168"/>
    </location>
</feature>
<keyword evidence="8" id="KW-1185">Reference proteome</keyword>
<sequence>MDTKEDILCLIEGDAKAFERIFRYYSRAMFFIAMGLVNDRDIAEDAVQESFVYLWNHRKQIDPAYDIQYYLKQSVRNYIFNYFRHQNIEKKHAEDLNREQQFWGEYAPEDCSEQIERIKKVIFSLPEECRKIFIMSVLEGMSYADTATALDVSINTVKTQVKIAYRKLKTSFQECSLDELVPILIVIILKFFL</sequence>
<evidence type="ECO:0000313" key="8">
    <source>
        <dbReference type="Proteomes" id="UP000004892"/>
    </source>
</evidence>
<dbReference type="GO" id="GO:0006352">
    <property type="term" value="P:DNA-templated transcription initiation"/>
    <property type="evidence" value="ECO:0007669"/>
    <property type="project" value="InterPro"/>
</dbReference>
<evidence type="ECO:0000259" key="5">
    <source>
        <dbReference type="Pfam" id="PF04542"/>
    </source>
</evidence>
<dbReference type="RefSeq" id="WP_009137317.1">
    <property type="nucleotide sequence ID" value="NZ_JH594596.1"/>
</dbReference>
<dbReference type="GO" id="GO:0016987">
    <property type="term" value="F:sigma factor activity"/>
    <property type="evidence" value="ECO:0007669"/>
    <property type="project" value="UniProtKB-KW"/>
</dbReference>
<dbReference type="CDD" id="cd06171">
    <property type="entry name" value="Sigma70_r4"/>
    <property type="match status" value="1"/>
</dbReference>
<evidence type="ECO:0000313" key="7">
    <source>
        <dbReference type="EMBL" id="EHP46553.1"/>
    </source>
</evidence>
<keyword evidence="2" id="KW-0805">Transcription regulation</keyword>
<dbReference type="AlphaFoldDB" id="H1DIE1"/>
<dbReference type="Pfam" id="PF04542">
    <property type="entry name" value="Sigma70_r2"/>
    <property type="match status" value="1"/>
</dbReference>
<dbReference type="Gene3D" id="1.10.1740.10">
    <property type="match status" value="1"/>
</dbReference>
<proteinExistence type="inferred from homology"/>
<evidence type="ECO:0000256" key="4">
    <source>
        <dbReference type="ARBA" id="ARBA00023163"/>
    </source>
</evidence>
<dbReference type="NCBIfam" id="TIGR02985">
    <property type="entry name" value="Sig70_bacteroi1"/>
    <property type="match status" value="1"/>
</dbReference>
<feature type="domain" description="RNA polymerase sigma-70 region 2" evidence="5">
    <location>
        <begin position="22"/>
        <end position="86"/>
    </location>
</feature>
<comment type="similarity">
    <text evidence="1">Belongs to the sigma-70 factor family. ECF subfamily.</text>
</comment>
<protein>
    <submittedName>
        <fullName evidence="7">RNA polymerase sigma-70 factor, expansion family 1</fullName>
    </submittedName>
</protein>
<dbReference type="HOGENOM" id="CLU_047691_4_3_10"/>
<keyword evidence="4" id="KW-0804">Transcription</keyword>
<dbReference type="Proteomes" id="UP000004892">
    <property type="component" value="Unassembled WGS sequence"/>
</dbReference>
<dbReference type="GeneID" id="98069721"/>
<keyword evidence="3" id="KW-0731">Sigma factor</keyword>
<dbReference type="Gene3D" id="1.10.10.10">
    <property type="entry name" value="Winged helix-like DNA-binding domain superfamily/Winged helix DNA-binding domain"/>
    <property type="match status" value="1"/>
</dbReference>
<dbReference type="PANTHER" id="PTHR43133:SF46">
    <property type="entry name" value="RNA POLYMERASE SIGMA-70 FACTOR ECF SUBFAMILY"/>
    <property type="match status" value="1"/>
</dbReference>
<dbReference type="Pfam" id="PF08281">
    <property type="entry name" value="Sigma70_r4_2"/>
    <property type="match status" value="1"/>
</dbReference>
<dbReference type="InterPro" id="IPR014327">
    <property type="entry name" value="RNA_pol_sigma70_bacteroid"/>
</dbReference>
<accession>H1DIE1</accession>
<gene>
    <name evidence="7" type="ORF">HMPREF9449_02170</name>
</gene>